<dbReference type="EMBL" id="CP051680">
    <property type="protein sequence ID" value="QJD87800.1"/>
    <property type="molecule type" value="Genomic_DNA"/>
</dbReference>
<organism evidence="2 3">
    <name type="scientific">Cohnella herbarum</name>
    <dbReference type="NCBI Taxonomy" id="2728023"/>
    <lineage>
        <taxon>Bacteria</taxon>
        <taxon>Bacillati</taxon>
        <taxon>Bacillota</taxon>
        <taxon>Bacilli</taxon>
        <taxon>Bacillales</taxon>
        <taxon>Paenibacillaceae</taxon>
        <taxon>Cohnella</taxon>
    </lineage>
</organism>
<name>A0A7Z2ZQB1_9BACL</name>
<feature type="compositionally biased region" description="Low complexity" evidence="1">
    <location>
        <begin position="58"/>
        <end position="73"/>
    </location>
</feature>
<gene>
    <name evidence="2" type="ORF">HH215_34470</name>
</gene>
<keyword evidence="3" id="KW-1185">Reference proteome</keyword>
<evidence type="ECO:0000313" key="2">
    <source>
        <dbReference type="EMBL" id="QJD87800.1"/>
    </source>
</evidence>
<accession>A0A7Z2ZQB1</accession>
<sequence>MTRSNQTSDGSYRFHVEINVSASSKGAALVQLRQVLNHADFADYRIVADMQPTSTVEKANPPASSSKKAAVKAPPQPNPLEIKIRQFIENNKLIRLNINKGLGVKMSIPCRVINFDAGTQLLTVYHVDEKQVYTVGLNEIDDFVD</sequence>
<dbReference type="KEGG" id="cheb:HH215_34470"/>
<dbReference type="RefSeq" id="WP_169284042.1">
    <property type="nucleotide sequence ID" value="NZ_CP051680.1"/>
</dbReference>
<dbReference type="AlphaFoldDB" id="A0A7Z2ZQB1"/>
<evidence type="ECO:0000313" key="3">
    <source>
        <dbReference type="Proteomes" id="UP000502248"/>
    </source>
</evidence>
<protein>
    <submittedName>
        <fullName evidence="2">Uncharacterized protein</fullName>
    </submittedName>
</protein>
<feature type="region of interest" description="Disordered" evidence="1">
    <location>
        <begin position="53"/>
        <end position="77"/>
    </location>
</feature>
<dbReference type="Proteomes" id="UP000502248">
    <property type="component" value="Chromosome"/>
</dbReference>
<reference evidence="2 3" key="1">
    <citation type="submission" date="2020-04" db="EMBL/GenBank/DDBJ databases">
        <title>Genome sequencing of novel species.</title>
        <authorList>
            <person name="Heo J."/>
            <person name="Kim S.-J."/>
            <person name="Kim J.-S."/>
            <person name="Hong S.-B."/>
            <person name="Kwon S.-W."/>
        </authorList>
    </citation>
    <scope>NUCLEOTIDE SEQUENCE [LARGE SCALE GENOMIC DNA]</scope>
    <source>
        <strain evidence="2 3">MFER-1</strain>
    </source>
</reference>
<proteinExistence type="predicted"/>
<evidence type="ECO:0000256" key="1">
    <source>
        <dbReference type="SAM" id="MobiDB-lite"/>
    </source>
</evidence>